<evidence type="ECO:0000256" key="1">
    <source>
        <dbReference type="SAM" id="Phobius"/>
    </source>
</evidence>
<name>A0A7J3XYN6_9CREN</name>
<feature type="transmembrane region" description="Helical" evidence="1">
    <location>
        <begin position="123"/>
        <end position="144"/>
    </location>
</feature>
<protein>
    <recommendedName>
        <fullName evidence="3">DUF2029 domain-containing protein</fullName>
    </recommendedName>
</protein>
<organism evidence="2">
    <name type="scientific">Thermogladius calderae</name>
    <dbReference type="NCBI Taxonomy" id="1200300"/>
    <lineage>
        <taxon>Archaea</taxon>
        <taxon>Thermoproteota</taxon>
        <taxon>Thermoprotei</taxon>
        <taxon>Desulfurococcales</taxon>
        <taxon>Desulfurococcaceae</taxon>
        <taxon>Thermogladius</taxon>
    </lineage>
</organism>
<feature type="transmembrane region" description="Helical" evidence="1">
    <location>
        <begin position="279"/>
        <end position="297"/>
    </location>
</feature>
<evidence type="ECO:0000313" key="2">
    <source>
        <dbReference type="EMBL" id="HHP67569.1"/>
    </source>
</evidence>
<accession>A0A7J3XYN6</accession>
<feature type="transmembrane region" description="Helical" evidence="1">
    <location>
        <begin position="304"/>
        <end position="323"/>
    </location>
</feature>
<feature type="transmembrane region" description="Helical" evidence="1">
    <location>
        <begin position="343"/>
        <end position="363"/>
    </location>
</feature>
<keyword evidence="1" id="KW-0472">Membrane</keyword>
<evidence type="ECO:0008006" key="3">
    <source>
        <dbReference type="Google" id="ProtNLM"/>
    </source>
</evidence>
<comment type="caution">
    <text evidence="2">The sequence shown here is derived from an EMBL/GenBank/DDBJ whole genome shotgun (WGS) entry which is preliminary data.</text>
</comment>
<sequence>MGEKAVVFLIALAIGLASFIIHMPPEASAILFGRPLVQTPFYDDFYQSIYNGLYVGACGGGSGWVNGDVMRLVCEGRRVFPIPYVDYKLNQPPLYLLLASLSMYVSNALGFKPGLPQASLVFYLLQSFVEIMFLIASALIYYRFTRVIEAPLQKRLLSLFFPSLIAYSIYSLDTLTLFFLVSSLYYSAVHKTTYSALMLALGSSVNVFLLIPLALLVYLDARGRLQINYIPVLLSLTPYILFLLASPGSLLDYLTYLIEGSSNNGLAIILSSLTGRAGYGLWVGLYMAVIYMLLLLGERPGGGGFHTVLISFTLLAIVLNPSLPPQSLVLMTPLLYLPLTSLQDLTLLYATDFLNTLVIPMWFKDSTLRYYANMYLGLNLPVYDNPFSLDSPVQWVVQARNILLITLVLKAASQLSWPRVFKVNKR</sequence>
<proteinExistence type="predicted"/>
<feature type="transmembrane region" description="Helical" evidence="1">
    <location>
        <begin position="156"/>
        <end position="181"/>
    </location>
</feature>
<reference evidence="2" key="1">
    <citation type="journal article" date="2020" name="mSystems">
        <title>Genome- and Community-Level Interaction Insights into Carbon Utilization and Element Cycling Functions of Hydrothermarchaeota in Hydrothermal Sediment.</title>
        <authorList>
            <person name="Zhou Z."/>
            <person name="Liu Y."/>
            <person name="Xu W."/>
            <person name="Pan J."/>
            <person name="Luo Z.H."/>
            <person name="Li M."/>
        </authorList>
    </citation>
    <scope>NUCLEOTIDE SEQUENCE [LARGE SCALE GENOMIC DNA]</scope>
    <source>
        <strain evidence="2">SpSt-110</strain>
    </source>
</reference>
<keyword evidence="1" id="KW-0812">Transmembrane</keyword>
<dbReference type="AlphaFoldDB" id="A0A7J3XYN6"/>
<gene>
    <name evidence="2" type="ORF">ENM60_02080</name>
</gene>
<feature type="transmembrane region" description="Helical" evidence="1">
    <location>
        <begin position="193"/>
        <end position="219"/>
    </location>
</feature>
<dbReference type="EMBL" id="DRYK01000028">
    <property type="protein sequence ID" value="HHP67569.1"/>
    <property type="molecule type" value="Genomic_DNA"/>
</dbReference>
<keyword evidence="1" id="KW-1133">Transmembrane helix</keyword>
<feature type="transmembrane region" description="Helical" evidence="1">
    <location>
        <begin position="226"/>
        <end position="245"/>
    </location>
</feature>